<organism evidence="2 3">
    <name type="scientific">Phytophthora nicotianae P1976</name>
    <dbReference type="NCBI Taxonomy" id="1317066"/>
    <lineage>
        <taxon>Eukaryota</taxon>
        <taxon>Sar</taxon>
        <taxon>Stramenopiles</taxon>
        <taxon>Oomycota</taxon>
        <taxon>Peronosporomycetes</taxon>
        <taxon>Peronosporales</taxon>
        <taxon>Peronosporaceae</taxon>
        <taxon>Phytophthora</taxon>
    </lineage>
</organism>
<evidence type="ECO:0000256" key="1">
    <source>
        <dbReference type="SAM" id="SignalP"/>
    </source>
</evidence>
<dbReference type="Proteomes" id="UP000028582">
    <property type="component" value="Unassembled WGS sequence"/>
</dbReference>
<feature type="chain" id="PRO_5001753186" description="RxLR effector protein" evidence="1">
    <location>
        <begin position="21"/>
        <end position="108"/>
    </location>
</feature>
<protein>
    <recommendedName>
        <fullName evidence="4">RxLR effector protein</fullName>
    </recommendedName>
</protein>
<proteinExistence type="predicted"/>
<dbReference type="AlphaFoldDB" id="A0A080ZNU8"/>
<feature type="signal peptide" evidence="1">
    <location>
        <begin position="1"/>
        <end position="20"/>
    </location>
</feature>
<comment type="caution">
    <text evidence="2">The sequence shown here is derived from an EMBL/GenBank/DDBJ whole genome shotgun (WGS) entry which is preliminary data.</text>
</comment>
<evidence type="ECO:0000313" key="3">
    <source>
        <dbReference type="Proteomes" id="UP000028582"/>
    </source>
</evidence>
<reference evidence="2 3" key="1">
    <citation type="submission" date="2013-11" db="EMBL/GenBank/DDBJ databases">
        <title>The Genome Sequence of Phytophthora parasitica P1976.</title>
        <authorList>
            <consortium name="The Broad Institute Genomics Platform"/>
            <person name="Russ C."/>
            <person name="Tyler B."/>
            <person name="Panabieres F."/>
            <person name="Shan W."/>
            <person name="Tripathy S."/>
            <person name="Grunwald N."/>
            <person name="Machado M."/>
            <person name="Johnson C.S."/>
            <person name="Walker B."/>
            <person name="Young S."/>
            <person name="Zeng Q."/>
            <person name="Gargeya S."/>
            <person name="Fitzgerald M."/>
            <person name="Haas B."/>
            <person name="Abouelleil A."/>
            <person name="Allen A.W."/>
            <person name="Alvarado L."/>
            <person name="Arachchi H.M."/>
            <person name="Berlin A.M."/>
            <person name="Chapman S.B."/>
            <person name="Gainer-Dewar J."/>
            <person name="Goldberg J."/>
            <person name="Griggs A."/>
            <person name="Gujja S."/>
            <person name="Hansen M."/>
            <person name="Howarth C."/>
            <person name="Imamovic A."/>
            <person name="Ireland A."/>
            <person name="Larimer J."/>
            <person name="McCowan C."/>
            <person name="Murphy C."/>
            <person name="Pearson M."/>
            <person name="Poon T.W."/>
            <person name="Priest M."/>
            <person name="Roberts A."/>
            <person name="Saif S."/>
            <person name="Shea T."/>
            <person name="Sisk P."/>
            <person name="Sykes S."/>
            <person name="Wortman J."/>
            <person name="Nusbaum C."/>
            <person name="Birren B."/>
        </authorList>
    </citation>
    <scope>NUCLEOTIDE SEQUENCE [LARGE SCALE GENOMIC DNA]</scope>
    <source>
        <strain evidence="2 3">P1976</strain>
    </source>
</reference>
<dbReference type="EMBL" id="ANJA01002702">
    <property type="protein sequence ID" value="ETO68309.1"/>
    <property type="molecule type" value="Genomic_DNA"/>
</dbReference>
<evidence type="ECO:0008006" key="4">
    <source>
        <dbReference type="Google" id="ProtNLM"/>
    </source>
</evidence>
<evidence type="ECO:0000313" key="2">
    <source>
        <dbReference type="EMBL" id="ETO68309.1"/>
    </source>
</evidence>
<keyword evidence="1" id="KW-0732">Signal</keyword>
<accession>A0A080ZNU8</accession>
<gene>
    <name evidence="2" type="ORF">F444_14834</name>
</gene>
<sequence length="108" mass="12306">MRLSIVFAVIAATFLATSHATVADQRFLRTNHAHRTTAADFEERTIPKSDLKALVRRFDLDWKTYKVNPASVLQGMSTTKYQEYQQAFNKQQKLHKAKGIQRIKPAGS</sequence>
<name>A0A080ZNU8_PHYNI</name>